<name>A0A2P2CB56_9ZZZZ</name>
<dbReference type="EMBL" id="CZKA01000053">
    <property type="protein sequence ID" value="CUR59228.1"/>
    <property type="molecule type" value="Genomic_DNA"/>
</dbReference>
<protein>
    <recommendedName>
        <fullName evidence="2">Mini-circle protein</fullName>
    </recommendedName>
</protein>
<dbReference type="SUPFAM" id="SSF109854">
    <property type="entry name" value="DinB/YfiT-like putative metalloenzymes"/>
    <property type="match status" value="1"/>
</dbReference>
<reference evidence="1" key="1">
    <citation type="submission" date="2015-08" db="EMBL/GenBank/DDBJ databases">
        <authorList>
            <person name="Babu N.S."/>
            <person name="Beckwith C.J."/>
            <person name="Beseler K.G."/>
            <person name="Brison A."/>
            <person name="Carone J.V."/>
            <person name="Caskin T.P."/>
            <person name="Diamond M."/>
            <person name="Durham M.E."/>
            <person name="Foxe J.M."/>
            <person name="Go M."/>
            <person name="Henderson B.A."/>
            <person name="Jones I.B."/>
            <person name="McGettigan J.A."/>
            <person name="Micheletti S.J."/>
            <person name="Nasrallah M.E."/>
            <person name="Ortiz D."/>
            <person name="Piller C.R."/>
            <person name="Privatt S.R."/>
            <person name="Schneider S.L."/>
            <person name="Sharp S."/>
            <person name="Smith T.C."/>
            <person name="Stanton J.D."/>
            <person name="Ullery H.E."/>
            <person name="Wilson R.J."/>
            <person name="Serrano M.G."/>
            <person name="Buck G."/>
            <person name="Lee V."/>
            <person name="Wang Y."/>
            <person name="Carvalho R."/>
            <person name="Voegtly L."/>
            <person name="Shi R."/>
            <person name="Duckworth R."/>
            <person name="Johnson A."/>
            <person name="Loviza R."/>
            <person name="Walstead R."/>
            <person name="Shah Z."/>
            <person name="Kiflezghi M."/>
            <person name="Wade K."/>
            <person name="Ball S.L."/>
            <person name="Bradley K.W."/>
            <person name="Asai D.J."/>
            <person name="Bowman C.A."/>
            <person name="Russell D.A."/>
            <person name="Pope W.H."/>
            <person name="Jacobs-Sera D."/>
            <person name="Hendrix R.W."/>
            <person name="Hatfull G.F."/>
        </authorList>
    </citation>
    <scope>NUCLEOTIDE SEQUENCE</scope>
</reference>
<organism evidence="1">
    <name type="scientific">metagenome</name>
    <dbReference type="NCBI Taxonomy" id="256318"/>
    <lineage>
        <taxon>unclassified sequences</taxon>
        <taxon>metagenomes</taxon>
    </lineage>
</organism>
<proteinExistence type="predicted"/>
<dbReference type="Gene3D" id="1.20.120.450">
    <property type="entry name" value="dinb family like domain"/>
    <property type="match status" value="1"/>
</dbReference>
<dbReference type="InterPro" id="IPR007061">
    <property type="entry name" value="MST-like"/>
</dbReference>
<dbReference type="Pfam" id="PF04978">
    <property type="entry name" value="MST"/>
    <property type="match status" value="1"/>
</dbReference>
<dbReference type="AlphaFoldDB" id="A0A2P2CB56"/>
<accession>A0A2P2CB56</accession>
<evidence type="ECO:0000313" key="1">
    <source>
        <dbReference type="EMBL" id="CUR59228.1"/>
    </source>
</evidence>
<sequence>MTITTLDADRADLLAQLAAVRATLTNTARGLTDEQAGLRPTVSALCVGGLIKHVTTVEQAWMRFVLEGPSAMSYELPEGVTWDDFMSGTATAYPQWAIDRHHEFQMLPGDTVAAIIERYEHAAARTDEIVAGLPDLSISHPLPEAPWHEAGETRSARRVLLHVIAETAQHAGHAEILRESIDGRTTT</sequence>
<gene>
    <name evidence="1" type="ORF">NOCA2570094</name>
</gene>
<dbReference type="InterPro" id="IPR034660">
    <property type="entry name" value="DinB/YfiT-like"/>
</dbReference>
<evidence type="ECO:0008006" key="2">
    <source>
        <dbReference type="Google" id="ProtNLM"/>
    </source>
</evidence>